<keyword evidence="6" id="KW-0539">Nucleus</keyword>
<keyword evidence="7" id="KW-0544">Nucleosome core</keyword>
<gene>
    <name evidence="9" type="ORF">PLEOSDRAFT_1042964</name>
</gene>
<accession>A0A067NFQ7</accession>
<comment type="subcellular location">
    <subcellularLocation>
        <location evidence="2">Chromosome</location>
    </subcellularLocation>
    <subcellularLocation>
        <location evidence="1">Nucleus</location>
    </subcellularLocation>
</comment>
<dbReference type="PANTHER" id="PTHR11426">
    <property type="entry name" value="HISTONE H3"/>
    <property type="match status" value="1"/>
</dbReference>
<name>A0A067NFQ7_PLEO1</name>
<reference evidence="10" key="1">
    <citation type="journal article" date="2014" name="Proc. Natl. Acad. Sci. U.S.A.">
        <title>Extensive sampling of basidiomycete genomes demonstrates inadequacy of the white-rot/brown-rot paradigm for wood decay fungi.</title>
        <authorList>
            <person name="Riley R."/>
            <person name="Salamov A.A."/>
            <person name="Brown D.W."/>
            <person name="Nagy L.G."/>
            <person name="Floudas D."/>
            <person name="Held B.W."/>
            <person name="Levasseur A."/>
            <person name="Lombard V."/>
            <person name="Morin E."/>
            <person name="Otillar R."/>
            <person name="Lindquist E.A."/>
            <person name="Sun H."/>
            <person name="LaButti K.M."/>
            <person name="Schmutz J."/>
            <person name="Jabbour D."/>
            <person name="Luo H."/>
            <person name="Baker S.E."/>
            <person name="Pisabarro A.G."/>
            <person name="Walton J.D."/>
            <person name="Blanchette R.A."/>
            <person name="Henrissat B."/>
            <person name="Martin F."/>
            <person name="Cullen D."/>
            <person name="Hibbett D.S."/>
            <person name="Grigoriev I.V."/>
        </authorList>
    </citation>
    <scope>NUCLEOTIDE SEQUENCE [LARGE SCALE GENOMIC DNA]</scope>
    <source>
        <strain evidence="10">PC15</strain>
    </source>
</reference>
<proteinExistence type="inferred from homology"/>
<dbReference type="GO" id="GO:0003677">
    <property type="term" value="F:DNA binding"/>
    <property type="evidence" value="ECO:0007669"/>
    <property type="project" value="UniProtKB-KW"/>
</dbReference>
<dbReference type="OrthoDB" id="4025405at2759"/>
<evidence type="ECO:0000256" key="6">
    <source>
        <dbReference type="ARBA" id="ARBA00023242"/>
    </source>
</evidence>
<dbReference type="STRING" id="1137138.A0A067NFQ7"/>
<sequence length="122" mass="13979">MHQIGIKTPRKFPVTPAHVATATTSKPSKRRDTLVLKEVRKLQSSTDFCIPRMTFQRLVREIAQEFKLDLRFQSTALQALQEAAEEHLVGLFRDTGRCAAHAKRCTIRPVDMALTRQIRHQT</sequence>
<dbReference type="VEuPathDB" id="FungiDB:PLEOSDRAFT_1042964"/>
<dbReference type="Pfam" id="PF00125">
    <property type="entry name" value="Histone"/>
    <property type="match status" value="1"/>
</dbReference>
<dbReference type="InterPro" id="IPR000164">
    <property type="entry name" value="Histone_H3/CENP-A"/>
</dbReference>
<dbReference type="HOGENOM" id="CLU_078295_4_0_1"/>
<evidence type="ECO:0000256" key="3">
    <source>
        <dbReference type="ARBA" id="ARBA00010343"/>
    </source>
</evidence>
<dbReference type="InterPro" id="IPR007125">
    <property type="entry name" value="H2A/H2B/H3"/>
</dbReference>
<dbReference type="GO" id="GO:0046982">
    <property type="term" value="F:protein heterodimerization activity"/>
    <property type="evidence" value="ECO:0007669"/>
    <property type="project" value="InterPro"/>
</dbReference>
<dbReference type="GO" id="GO:0030527">
    <property type="term" value="F:structural constituent of chromatin"/>
    <property type="evidence" value="ECO:0007669"/>
    <property type="project" value="InterPro"/>
</dbReference>
<evidence type="ECO:0000313" key="9">
    <source>
        <dbReference type="EMBL" id="KDQ26838.1"/>
    </source>
</evidence>
<dbReference type="InterPro" id="IPR009072">
    <property type="entry name" value="Histone-fold"/>
</dbReference>
<protein>
    <recommendedName>
        <fullName evidence="8">Core Histone H2A/H2B/H3 domain-containing protein</fullName>
    </recommendedName>
</protein>
<organism evidence="9 10">
    <name type="scientific">Pleurotus ostreatus (strain PC15)</name>
    <name type="common">Oyster mushroom</name>
    <dbReference type="NCBI Taxonomy" id="1137138"/>
    <lineage>
        <taxon>Eukaryota</taxon>
        <taxon>Fungi</taxon>
        <taxon>Dikarya</taxon>
        <taxon>Basidiomycota</taxon>
        <taxon>Agaricomycotina</taxon>
        <taxon>Agaricomycetes</taxon>
        <taxon>Agaricomycetidae</taxon>
        <taxon>Agaricales</taxon>
        <taxon>Pleurotineae</taxon>
        <taxon>Pleurotaceae</taxon>
        <taxon>Pleurotus</taxon>
    </lineage>
</organism>
<evidence type="ECO:0000313" key="10">
    <source>
        <dbReference type="Proteomes" id="UP000027073"/>
    </source>
</evidence>
<evidence type="ECO:0000256" key="2">
    <source>
        <dbReference type="ARBA" id="ARBA00004286"/>
    </source>
</evidence>
<dbReference type="Gene3D" id="1.10.20.10">
    <property type="entry name" value="Histone, subunit A"/>
    <property type="match status" value="1"/>
</dbReference>
<evidence type="ECO:0000256" key="7">
    <source>
        <dbReference type="ARBA" id="ARBA00023269"/>
    </source>
</evidence>
<dbReference type="FunFam" id="1.10.20.10:FF:000085">
    <property type="entry name" value="Histone H3.2"/>
    <property type="match status" value="1"/>
</dbReference>
<evidence type="ECO:0000256" key="4">
    <source>
        <dbReference type="ARBA" id="ARBA00022454"/>
    </source>
</evidence>
<feature type="domain" description="Core Histone H2A/H2B/H3" evidence="8">
    <location>
        <begin position="33"/>
        <end position="118"/>
    </location>
</feature>
<dbReference type="InParanoid" id="A0A067NFQ7"/>
<dbReference type="GO" id="GO:0000786">
    <property type="term" value="C:nucleosome"/>
    <property type="evidence" value="ECO:0007669"/>
    <property type="project" value="UniProtKB-KW"/>
</dbReference>
<dbReference type="Proteomes" id="UP000027073">
    <property type="component" value="Unassembled WGS sequence"/>
</dbReference>
<keyword evidence="4" id="KW-0158">Chromosome</keyword>
<evidence type="ECO:0000256" key="1">
    <source>
        <dbReference type="ARBA" id="ARBA00004123"/>
    </source>
</evidence>
<dbReference type="GO" id="GO:0005634">
    <property type="term" value="C:nucleus"/>
    <property type="evidence" value="ECO:0007669"/>
    <property type="project" value="UniProtKB-SubCell"/>
</dbReference>
<evidence type="ECO:0000259" key="8">
    <source>
        <dbReference type="Pfam" id="PF00125"/>
    </source>
</evidence>
<dbReference type="EMBL" id="KL198009">
    <property type="protein sequence ID" value="KDQ26838.1"/>
    <property type="molecule type" value="Genomic_DNA"/>
</dbReference>
<dbReference type="CDD" id="cd22911">
    <property type="entry name" value="HFD_H3"/>
    <property type="match status" value="1"/>
</dbReference>
<keyword evidence="5" id="KW-0238">DNA-binding</keyword>
<dbReference type="SMART" id="SM00428">
    <property type="entry name" value="H3"/>
    <property type="match status" value="1"/>
</dbReference>
<dbReference type="AlphaFoldDB" id="A0A067NFQ7"/>
<evidence type="ECO:0000256" key="5">
    <source>
        <dbReference type="ARBA" id="ARBA00023125"/>
    </source>
</evidence>
<dbReference type="PRINTS" id="PR00622">
    <property type="entry name" value="HISTONEH3"/>
</dbReference>
<dbReference type="SUPFAM" id="SSF47113">
    <property type="entry name" value="Histone-fold"/>
    <property type="match status" value="1"/>
</dbReference>
<comment type="similarity">
    <text evidence="3">Belongs to the histone H3 family.</text>
</comment>